<evidence type="ECO:0000313" key="3">
    <source>
        <dbReference type="Proteomes" id="UP000800036"/>
    </source>
</evidence>
<dbReference type="EMBL" id="ML976673">
    <property type="protein sequence ID" value="KAF1974780.1"/>
    <property type="molecule type" value="Genomic_DNA"/>
</dbReference>
<protein>
    <submittedName>
        <fullName evidence="2">Uncharacterized protein</fullName>
    </submittedName>
</protein>
<evidence type="ECO:0000313" key="2">
    <source>
        <dbReference type="EMBL" id="KAF1974780.1"/>
    </source>
</evidence>
<gene>
    <name evidence="2" type="ORF">BU23DRAFT_553031</name>
</gene>
<reference evidence="2" key="1">
    <citation type="journal article" date="2020" name="Stud. Mycol.">
        <title>101 Dothideomycetes genomes: a test case for predicting lifestyles and emergence of pathogens.</title>
        <authorList>
            <person name="Haridas S."/>
            <person name="Albert R."/>
            <person name="Binder M."/>
            <person name="Bloem J."/>
            <person name="Labutti K."/>
            <person name="Salamov A."/>
            <person name="Andreopoulos B."/>
            <person name="Baker S."/>
            <person name="Barry K."/>
            <person name="Bills G."/>
            <person name="Bluhm B."/>
            <person name="Cannon C."/>
            <person name="Castanera R."/>
            <person name="Culley D."/>
            <person name="Daum C."/>
            <person name="Ezra D."/>
            <person name="Gonzalez J."/>
            <person name="Henrissat B."/>
            <person name="Kuo A."/>
            <person name="Liang C."/>
            <person name="Lipzen A."/>
            <person name="Lutzoni F."/>
            <person name="Magnuson J."/>
            <person name="Mondo S."/>
            <person name="Nolan M."/>
            <person name="Ohm R."/>
            <person name="Pangilinan J."/>
            <person name="Park H.-J."/>
            <person name="Ramirez L."/>
            <person name="Alfaro M."/>
            <person name="Sun H."/>
            <person name="Tritt A."/>
            <person name="Yoshinaga Y."/>
            <person name="Zwiers L.-H."/>
            <person name="Turgeon B."/>
            <person name="Goodwin S."/>
            <person name="Spatafora J."/>
            <person name="Crous P."/>
            <person name="Grigoriev I."/>
        </authorList>
    </citation>
    <scope>NUCLEOTIDE SEQUENCE</scope>
    <source>
        <strain evidence="2">CBS 107.79</strain>
    </source>
</reference>
<evidence type="ECO:0000256" key="1">
    <source>
        <dbReference type="SAM" id="MobiDB-lite"/>
    </source>
</evidence>
<organism evidence="2 3">
    <name type="scientific">Bimuria novae-zelandiae CBS 107.79</name>
    <dbReference type="NCBI Taxonomy" id="1447943"/>
    <lineage>
        <taxon>Eukaryota</taxon>
        <taxon>Fungi</taxon>
        <taxon>Dikarya</taxon>
        <taxon>Ascomycota</taxon>
        <taxon>Pezizomycotina</taxon>
        <taxon>Dothideomycetes</taxon>
        <taxon>Pleosporomycetidae</taxon>
        <taxon>Pleosporales</taxon>
        <taxon>Massarineae</taxon>
        <taxon>Didymosphaeriaceae</taxon>
        <taxon>Bimuria</taxon>
    </lineage>
</organism>
<dbReference type="Proteomes" id="UP000800036">
    <property type="component" value="Unassembled WGS sequence"/>
</dbReference>
<name>A0A6A5VDI4_9PLEO</name>
<accession>A0A6A5VDI4</accession>
<sequence length="94" mass="10334">MMRAHDLRYGTAARMLSRLLDRHAIRHMSTSPNPARACAAHPRFTSSVAARLGTDAAARKMMGLVARGYVLRVPSSDGHPSNRKVDRGLYTMDA</sequence>
<proteinExistence type="predicted"/>
<dbReference type="AlphaFoldDB" id="A0A6A5VDI4"/>
<feature type="region of interest" description="Disordered" evidence="1">
    <location>
        <begin position="75"/>
        <end position="94"/>
    </location>
</feature>
<keyword evidence="3" id="KW-1185">Reference proteome</keyword>